<protein>
    <submittedName>
        <fullName evidence="2">Cyclohexyl-isocyanide hydratase</fullName>
    </submittedName>
</protein>
<dbReference type="InterPro" id="IPR002818">
    <property type="entry name" value="DJ-1/PfpI"/>
</dbReference>
<reference evidence="3" key="1">
    <citation type="submission" date="2017-01" db="EMBL/GenBank/DDBJ databases">
        <authorList>
            <person name="Varghese N."/>
            <person name="Submissions S."/>
        </authorList>
    </citation>
    <scope>NUCLEOTIDE SEQUENCE [LARGE SCALE GENOMIC DNA]</scope>
    <source>
        <strain evidence="3">CGMCC 1.7737</strain>
    </source>
</reference>
<keyword evidence="3" id="KW-1185">Reference proteome</keyword>
<accession>A0A1N7E9H1</accession>
<organism evidence="2 3">
    <name type="scientific">Haladaptatus litoreus</name>
    <dbReference type="NCBI Taxonomy" id="553468"/>
    <lineage>
        <taxon>Archaea</taxon>
        <taxon>Methanobacteriati</taxon>
        <taxon>Methanobacteriota</taxon>
        <taxon>Stenosarchaea group</taxon>
        <taxon>Halobacteria</taxon>
        <taxon>Halobacteriales</taxon>
        <taxon>Haladaptataceae</taxon>
        <taxon>Haladaptatus</taxon>
    </lineage>
</organism>
<dbReference type="AlphaFoldDB" id="A0A1N7E9H1"/>
<dbReference type="InterPro" id="IPR052158">
    <property type="entry name" value="INH-QAR"/>
</dbReference>
<evidence type="ECO:0000313" key="2">
    <source>
        <dbReference type="EMBL" id="SIR84757.1"/>
    </source>
</evidence>
<sequence>MHIAFVAYDGMTALDFVGIYDPLTRLDTMGFRDDVSWDVCARTERVTANAGLEIVPDVVDESLSGYDMLVVPGGFIARELAEDDEFTSWLATADAEWVTSVCTGSLLLGSAGFLEGKQATTHPDAYERLADFCEVVEERIVVDGTVATAGGVSSGIDLGLWLCAELEDEETRDAIKVQMDYPY</sequence>
<dbReference type="Gene3D" id="3.40.50.880">
    <property type="match status" value="1"/>
</dbReference>
<name>A0A1N7E9H1_9EURY</name>
<dbReference type="SUPFAM" id="SSF52317">
    <property type="entry name" value="Class I glutamine amidotransferase-like"/>
    <property type="match status" value="1"/>
</dbReference>
<feature type="domain" description="DJ-1/PfpI" evidence="1">
    <location>
        <begin position="2"/>
        <end position="161"/>
    </location>
</feature>
<dbReference type="EMBL" id="FTNO01000005">
    <property type="protein sequence ID" value="SIR84757.1"/>
    <property type="molecule type" value="Genomic_DNA"/>
</dbReference>
<dbReference type="InterPro" id="IPR029062">
    <property type="entry name" value="Class_I_gatase-like"/>
</dbReference>
<dbReference type="CDD" id="cd03139">
    <property type="entry name" value="GATase1_PfpI_2"/>
    <property type="match status" value="1"/>
</dbReference>
<proteinExistence type="predicted"/>
<gene>
    <name evidence="2" type="ORF">SAMN05421858_4142</name>
</gene>
<dbReference type="PANTHER" id="PTHR43130">
    <property type="entry name" value="ARAC-FAMILY TRANSCRIPTIONAL REGULATOR"/>
    <property type="match status" value="1"/>
</dbReference>
<dbReference type="GO" id="GO:0006355">
    <property type="term" value="P:regulation of DNA-templated transcription"/>
    <property type="evidence" value="ECO:0007669"/>
    <property type="project" value="TreeGrafter"/>
</dbReference>
<evidence type="ECO:0000313" key="3">
    <source>
        <dbReference type="Proteomes" id="UP000186914"/>
    </source>
</evidence>
<dbReference type="RefSeq" id="WP_076432136.1">
    <property type="nucleotide sequence ID" value="NZ_FTNO01000005.1"/>
</dbReference>
<dbReference type="PANTHER" id="PTHR43130:SF2">
    <property type="entry name" value="DJ-1_PFPI DOMAIN-CONTAINING PROTEIN"/>
    <property type="match status" value="1"/>
</dbReference>
<dbReference type="Proteomes" id="UP000186914">
    <property type="component" value="Unassembled WGS sequence"/>
</dbReference>
<dbReference type="Pfam" id="PF01965">
    <property type="entry name" value="DJ-1_PfpI"/>
    <property type="match status" value="1"/>
</dbReference>
<evidence type="ECO:0000259" key="1">
    <source>
        <dbReference type="Pfam" id="PF01965"/>
    </source>
</evidence>
<dbReference type="OrthoDB" id="8348at2157"/>